<evidence type="ECO:0000256" key="3">
    <source>
        <dbReference type="ARBA" id="ARBA00005493"/>
    </source>
</evidence>
<gene>
    <name evidence="17" type="primary">hemN</name>
    <name evidence="17" type="ORF">LZ536_09530</name>
</gene>
<dbReference type="InterPro" id="IPR006638">
    <property type="entry name" value="Elp3/MiaA/NifB-like_rSAM"/>
</dbReference>
<evidence type="ECO:0000256" key="2">
    <source>
        <dbReference type="ARBA" id="ARBA00004785"/>
    </source>
</evidence>
<reference evidence="17" key="1">
    <citation type="submission" date="2022-05" db="EMBL/GenBank/DDBJ databases">
        <authorList>
            <person name="Jo J.-H."/>
            <person name="Im W.-T."/>
        </authorList>
    </citation>
    <scope>NUCLEOTIDE SEQUENCE</scope>
    <source>
        <strain evidence="17">SE158</strain>
    </source>
</reference>
<evidence type="ECO:0000256" key="4">
    <source>
        <dbReference type="ARBA" id="ARBA00011245"/>
    </source>
</evidence>
<evidence type="ECO:0000256" key="12">
    <source>
        <dbReference type="ARBA" id="ARBA00023244"/>
    </source>
</evidence>
<organism evidence="17 18">
    <name type="scientific">Sphingomonas alba</name>
    <dbReference type="NCBI Taxonomy" id="2908208"/>
    <lineage>
        <taxon>Bacteria</taxon>
        <taxon>Pseudomonadati</taxon>
        <taxon>Pseudomonadota</taxon>
        <taxon>Alphaproteobacteria</taxon>
        <taxon>Sphingomonadales</taxon>
        <taxon>Sphingomonadaceae</taxon>
        <taxon>Sphingomonas</taxon>
    </lineage>
</organism>
<evidence type="ECO:0000256" key="9">
    <source>
        <dbReference type="ARBA" id="ARBA00023002"/>
    </source>
</evidence>
<comment type="caution">
    <text evidence="17">The sequence shown here is derived from an EMBL/GenBank/DDBJ whole genome shotgun (WGS) entry which is preliminary data.</text>
</comment>
<comment type="catalytic activity">
    <reaction evidence="14 15">
        <text>coproporphyrinogen III + 2 S-adenosyl-L-methionine = protoporphyrinogen IX + 2 5'-deoxyadenosine + 2 L-methionine + 2 CO2</text>
        <dbReference type="Rhea" id="RHEA:15425"/>
        <dbReference type="ChEBI" id="CHEBI:16526"/>
        <dbReference type="ChEBI" id="CHEBI:17319"/>
        <dbReference type="ChEBI" id="CHEBI:57307"/>
        <dbReference type="ChEBI" id="CHEBI:57309"/>
        <dbReference type="ChEBI" id="CHEBI:57844"/>
        <dbReference type="ChEBI" id="CHEBI:59789"/>
        <dbReference type="EC" id="1.3.98.3"/>
    </reaction>
</comment>
<dbReference type="PIRSF" id="PIRSF000167">
    <property type="entry name" value="HemN"/>
    <property type="match status" value="1"/>
</dbReference>
<proteinExistence type="inferred from homology"/>
<evidence type="ECO:0000313" key="17">
    <source>
        <dbReference type="EMBL" id="MCL6684137.1"/>
    </source>
</evidence>
<dbReference type="PROSITE" id="PS51918">
    <property type="entry name" value="RADICAL_SAM"/>
    <property type="match status" value="1"/>
</dbReference>
<keyword evidence="6 15" id="KW-0963">Cytoplasm</keyword>
<evidence type="ECO:0000256" key="6">
    <source>
        <dbReference type="ARBA" id="ARBA00022490"/>
    </source>
</evidence>
<dbReference type="SFLD" id="SFLDG01082">
    <property type="entry name" value="B12-binding_domain_containing"/>
    <property type="match status" value="1"/>
</dbReference>
<dbReference type="EC" id="1.3.98.3" evidence="15"/>
<dbReference type="InterPro" id="IPR007197">
    <property type="entry name" value="rSAM"/>
</dbReference>
<dbReference type="InterPro" id="IPR034505">
    <property type="entry name" value="Coproporphyrinogen-III_oxidase"/>
</dbReference>
<evidence type="ECO:0000256" key="8">
    <source>
        <dbReference type="ARBA" id="ARBA00022723"/>
    </source>
</evidence>
<sequence>MPRYTSYPTAPHFTPAVSESQYRNWLAEMPPSSGSLYLHVPFCKAMCWYCGCHTTVASRDGPISRYLDHLTAEIDLVAGQLSGDLTVRHVHFGGGTPTLMPPARMRLLMAQLRTRFCIVEDAEIAIEIDPRTLRHEMAKMLGECGFNRASLGVQSFDHDVQKAINRVQSFEETAKAVRSLREAGLRAINFDLIYGLPGQTLNSCLETVRLALKLCPERLAVFGYAHVPSFKPHQRKIDERTLPDSELRFAQSRAIADALLQAGYVEIGLDHYALPDDPLSRAAASGRLHRNFQGYTTDAADVLLGFGASAIGRLPQGYVQNESRSPSYQKAVGAGRLPIARGYGFHDDDRLRGAIIERLMCDYRVDIASICSSFASEPAGLLAGPALAEIASAGLIEQDGWKVSVLPHARPLVRSIAAVFDAHLHRGGTHSRAV</sequence>
<evidence type="ECO:0000259" key="16">
    <source>
        <dbReference type="PROSITE" id="PS51918"/>
    </source>
</evidence>
<dbReference type="EMBL" id="JAMGBD010000001">
    <property type="protein sequence ID" value="MCL6684137.1"/>
    <property type="molecule type" value="Genomic_DNA"/>
</dbReference>
<dbReference type="InterPro" id="IPR058240">
    <property type="entry name" value="rSAM_sf"/>
</dbReference>
<dbReference type="Gene3D" id="1.10.10.920">
    <property type="match status" value="1"/>
</dbReference>
<keyword evidence="18" id="KW-1185">Reference proteome</keyword>
<dbReference type="Gene3D" id="3.80.30.20">
    <property type="entry name" value="tm_1862 like domain"/>
    <property type="match status" value="1"/>
</dbReference>
<dbReference type="CDD" id="cd01335">
    <property type="entry name" value="Radical_SAM"/>
    <property type="match status" value="1"/>
</dbReference>
<evidence type="ECO:0000256" key="14">
    <source>
        <dbReference type="ARBA" id="ARBA00048321"/>
    </source>
</evidence>
<comment type="function">
    <text evidence="13">Involved in the heme biosynthesis. Catalyzes the anaerobic oxidative decarboxylation of propionate groups of rings A and B of coproporphyrinogen III to yield the vinyl groups in protoporphyrinogen IX.</text>
</comment>
<dbReference type="PANTHER" id="PTHR13932:SF6">
    <property type="entry name" value="OXYGEN-INDEPENDENT COPROPORPHYRINOGEN III OXIDASE"/>
    <property type="match status" value="1"/>
</dbReference>
<dbReference type="PANTHER" id="PTHR13932">
    <property type="entry name" value="COPROPORPHYRINIGEN III OXIDASE"/>
    <property type="match status" value="1"/>
</dbReference>
<keyword evidence="7 15" id="KW-0949">S-adenosyl-L-methionine</keyword>
<comment type="cofactor">
    <cofactor evidence="15">
        <name>[4Fe-4S] cluster</name>
        <dbReference type="ChEBI" id="CHEBI:49883"/>
    </cofactor>
    <text evidence="15">Binds 1 [4Fe-4S] cluster. The cluster is coordinated with 3 cysteines and an exchangeable S-adenosyl-L-methionine.</text>
</comment>
<evidence type="ECO:0000256" key="10">
    <source>
        <dbReference type="ARBA" id="ARBA00023004"/>
    </source>
</evidence>
<keyword evidence="12 15" id="KW-0627">Porphyrin biosynthesis</keyword>
<comment type="pathway">
    <text evidence="2 15">Porphyrin-containing compound metabolism; protoporphyrin-IX biosynthesis; protoporphyrinogen-IX from coproporphyrinogen-III (AdoMet route): step 1/1.</text>
</comment>
<evidence type="ECO:0000256" key="11">
    <source>
        <dbReference type="ARBA" id="ARBA00023014"/>
    </source>
</evidence>
<evidence type="ECO:0000256" key="13">
    <source>
        <dbReference type="ARBA" id="ARBA00024295"/>
    </source>
</evidence>
<accession>A0ABT0RNB3</accession>
<comment type="subcellular location">
    <subcellularLocation>
        <location evidence="1 15">Cytoplasm</location>
    </subcellularLocation>
</comment>
<evidence type="ECO:0000256" key="1">
    <source>
        <dbReference type="ARBA" id="ARBA00004496"/>
    </source>
</evidence>
<dbReference type="GO" id="GO:0051989">
    <property type="term" value="F:coproporphyrinogen dehydrogenase activity"/>
    <property type="evidence" value="ECO:0007669"/>
    <property type="project" value="UniProtKB-EC"/>
</dbReference>
<dbReference type="SMART" id="SM00729">
    <property type="entry name" value="Elp3"/>
    <property type="match status" value="1"/>
</dbReference>
<dbReference type="SFLD" id="SFLDS00029">
    <property type="entry name" value="Radical_SAM"/>
    <property type="match status" value="1"/>
</dbReference>
<dbReference type="Proteomes" id="UP001165363">
    <property type="component" value="Unassembled WGS sequence"/>
</dbReference>
<dbReference type="InterPro" id="IPR004558">
    <property type="entry name" value="Coprogen_oxidase_HemN"/>
</dbReference>
<protein>
    <recommendedName>
        <fullName evidence="15">Coproporphyrinogen-III oxidase</fullName>
        <ecNumber evidence="15">1.3.98.3</ecNumber>
    </recommendedName>
</protein>
<dbReference type="SUPFAM" id="SSF102114">
    <property type="entry name" value="Radical SAM enzymes"/>
    <property type="match status" value="1"/>
</dbReference>
<evidence type="ECO:0000313" key="18">
    <source>
        <dbReference type="Proteomes" id="UP001165363"/>
    </source>
</evidence>
<keyword evidence="11 15" id="KW-0411">Iron-sulfur</keyword>
<keyword evidence="8 15" id="KW-0479">Metal-binding</keyword>
<evidence type="ECO:0000256" key="5">
    <source>
        <dbReference type="ARBA" id="ARBA00022485"/>
    </source>
</evidence>
<feature type="domain" description="Radical SAM core" evidence="16">
    <location>
        <begin position="28"/>
        <end position="270"/>
    </location>
</feature>
<name>A0ABT0RNB3_9SPHN</name>
<dbReference type="SFLD" id="SFLDG01065">
    <property type="entry name" value="anaerobic_coproporphyrinogen-I"/>
    <property type="match status" value="1"/>
</dbReference>
<dbReference type="Pfam" id="PF04055">
    <property type="entry name" value="Radical_SAM"/>
    <property type="match status" value="1"/>
</dbReference>
<keyword evidence="5 15" id="KW-0004">4Fe-4S</keyword>
<dbReference type="NCBIfam" id="TIGR00538">
    <property type="entry name" value="hemN"/>
    <property type="match status" value="1"/>
</dbReference>
<comment type="subunit">
    <text evidence="4">Monomer.</text>
</comment>
<comment type="similarity">
    <text evidence="3 15">Belongs to the anaerobic coproporphyrinogen-III oxidase family.</text>
</comment>
<evidence type="ECO:0000256" key="7">
    <source>
        <dbReference type="ARBA" id="ARBA00022691"/>
    </source>
</evidence>
<evidence type="ECO:0000256" key="15">
    <source>
        <dbReference type="PIRNR" id="PIRNR000167"/>
    </source>
</evidence>
<keyword evidence="10 15" id="KW-0408">Iron</keyword>
<keyword evidence="9 15" id="KW-0560">Oxidoreductase</keyword>
<dbReference type="InterPro" id="IPR023404">
    <property type="entry name" value="rSAM_horseshoe"/>
</dbReference>